<proteinExistence type="predicted"/>
<evidence type="ECO:0000313" key="2">
    <source>
        <dbReference type="EMBL" id="TBU28701.1"/>
    </source>
</evidence>
<reference evidence="2" key="1">
    <citation type="submission" date="2019-01" db="EMBL/GenBank/DDBJ databases">
        <title>Draft genome sequences of three monokaryotic isolates of the white-rot basidiomycete fungus Dichomitus squalens.</title>
        <authorList>
            <consortium name="DOE Joint Genome Institute"/>
            <person name="Lopez S.C."/>
            <person name="Andreopoulos B."/>
            <person name="Pangilinan J."/>
            <person name="Lipzen A."/>
            <person name="Riley R."/>
            <person name="Ahrendt S."/>
            <person name="Ng V."/>
            <person name="Barry K."/>
            <person name="Daum C."/>
            <person name="Grigoriev I.V."/>
            <person name="Hilden K.S."/>
            <person name="Makela M.R."/>
            <person name="de Vries R.P."/>
        </authorList>
    </citation>
    <scope>NUCLEOTIDE SEQUENCE [LARGE SCALE GENOMIC DNA]</scope>
    <source>
        <strain evidence="2">OM18370.1</strain>
    </source>
</reference>
<dbReference type="OrthoDB" id="2687798at2759"/>
<sequence>MVVLYSSLRASARTLPTSLSSRLIHVTSAAAIETPSGRDPRLSQGSVSKTKHEHPGDPHDQSARSGQRTRGQTQSSSPYDAANPTSDKKTDRSGLSGNTEGVGFAEQVGSASATSFGQTGEARPGAGEGKGGREESTPPGLFATLKSKLGLSTSADEVKQNRGGGVGVTGTGALPFEKKPQEGRRPYHTSAALFTEPTVGQAPEASRQPKQRTNGEQNAHLQHKYGDAPDNGKGNAAADPKLPSHQVSKDKPAGIAQQRRAFSTSSPRLADDQEVSHTADSYFKDVDESPPSSDRTHQVDSTSVGEKVMRPNEPLTGQYSRAGPQTKEYQTVDNDSGYDVPPSEGAEKDQKLRYGNVPTYSDSHSTGSHASKADEGPEGSSAGGRKPEGR</sequence>
<feature type="compositionally biased region" description="Basic and acidic residues" evidence="1">
    <location>
        <begin position="53"/>
        <end position="62"/>
    </location>
</feature>
<dbReference type="EMBL" id="ML143419">
    <property type="protein sequence ID" value="TBU28701.1"/>
    <property type="molecule type" value="Genomic_DNA"/>
</dbReference>
<feature type="compositionally biased region" description="Polar residues" evidence="1">
    <location>
        <begin position="358"/>
        <end position="369"/>
    </location>
</feature>
<name>A0A4Q9MR19_9APHY</name>
<protein>
    <submittedName>
        <fullName evidence="2">Uncharacterized protein</fullName>
    </submittedName>
</protein>
<organism evidence="2">
    <name type="scientific">Dichomitus squalens</name>
    <dbReference type="NCBI Taxonomy" id="114155"/>
    <lineage>
        <taxon>Eukaryota</taxon>
        <taxon>Fungi</taxon>
        <taxon>Dikarya</taxon>
        <taxon>Basidiomycota</taxon>
        <taxon>Agaricomycotina</taxon>
        <taxon>Agaricomycetes</taxon>
        <taxon>Polyporales</taxon>
        <taxon>Polyporaceae</taxon>
        <taxon>Dichomitus</taxon>
    </lineage>
</organism>
<dbReference type="AlphaFoldDB" id="A0A4Q9MR19"/>
<evidence type="ECO:0000256" key="1">
    <source>
        <dbReference type="SAM" id="MobiDB-lite"/>
    </source>
</evidence>
<feature type="compositionally biased region" description="Basic and acidic residues" evidence="1">
    <location>
        <begin position="176"/>
        <end position="185"/>
    </location>
</feature>
<feature type="compositionally biased region" description="Basic and acidic residues" evidence="1">
    <location>
        <begin position="269"/>
        <end position="287"/>
    </location>
</feature>
<feature type="compositionally biased region" description="Polar residues" evidence="1">
    <location>
        <begin position="109"/>
        <end position="118"/>
    </location>
</feature>
<accession>A0A4Q9MR19</accession>
<feature type="region of interest" description="Disordered" evidence="1">
    <location>
        <begin position="31"/>
        <end position="390"/>
    </location>
</feature>
<gene>
    <name evidence="2" type="ORF">BD311DRAFT_806746</name>
</gene>
<dbReference type="Proteomes" id="UP000292957">
    <property type="component" value="Unassembled WGS sequence"/>
</dbReference>
<feature type="compositionally biased region" description="Polar residues" evidence="1">
    <location>
        <begin position="211"/>
        <end position="220"/>
    </location>
</feature>
<feature type="compositionally biased region" description="Polar residues" evidence="1">
    <location>
        <begin position="63"/>
        <end position="78"/>
    </location>
</feature>